<sequence length="731" mass="79868">MIKKLTGLSLLLLAGLSNPCAAQINNPIVFVTQVPIPGDFCALTSTFCNQEGDIDSTGRGGDLWIRYPDGSLKNLTQAAGFGQDGFQSDQAIAVRDPAVHWNGNKVVFSMVIGAPSQRYQVKRFNWQLYEITGLGKNETPVITKVAKQPLTYNNVSPTYGTDDSIIFTSDRPRGGKSHLYPQLDEYEEAPTVTGLWRLNPTTGALAMVTHAPSGDFSPFVDSFGRVIFTRWDHLQQDQQAAADRDGGDYGTFNYSGESAKAKILNTRKEVFPEPIARDEISLAGTNLHGHAFNQFFPWQVNEDGSELETVNHIGRHELGGSYVEGVFTDDPSLTAVIDSPNQNKIANFFQIKQDPIHPNDFIGVNAPEFGAHASGQIVRLTHVEPGHNPDDMRIEYVTDPSTFGLLGDDETPSPENSGHYRDPAALTDGSLIAAHTFETRQDRNEGTVSDDNSVSSPKSRYSFRLRTLKQLPGGTWTADQPLTNGITEVISYYSPDTLRQYSTELWELQPVELVARTRPNTRVTSLGAPELQILQQEGVTEASLKQYLKSKGLALAIMRNVTQRDSHDKQQPFNLAVKGSGTQTTGNSGKLYEVAHFQAFQADQIRGLYGCCGSTTPKQGRRVLGVPVHGVTANPPLAAGAPKGSVKIANDGSVAMLLPTQRAVSWQITDDKGKFVVRERNWLTLQPGEVRTCPACHAPNTEDQAGHATATNPPEALRQLLVYLKSNGSLP</sequence>
<dbReference type="PATRIC" id="fig|1632867.3.peg.644"/>
<reference evidence="5" key="1">
    <citation type="submission" date="2015-03" db="EMBL/GenBank/DDBJ databases">
        <title>Draft genome sequence of a novel methanotroph (Sn10-6) isolated from flooded ricefield rhizosphere in India.</title>
        <authorList>
            <person name="Pandit P.S."/>
            <person name="Pore S.D."/>
            <person name="Arora P."/>
            <person name="Kapse N.G."/>
            <person name="Dhakephalkar P.K."/>
            <person name="Rahalkar M.C."/>
        </authorList>
    </citation>
    <scope>NUCLEOTIDE SEQUENCE [LARGE SCALE GENOMIC DNA]</scope>
    <source>
        <strain evidence="5">Sn10-6</strain>
    </source>
</reference>
<name>A0A0F3IL64_9GAMM</name>
<protein>
    <recommendedName>
        <fullName evidence="3">Hydrazine synthase alpha subunit middle domain-containing protein</fullName>
    </recommendedName>
</protein>
<keyword evidence="2" id="KW-0732">Signal</keyword>
<gene>
    <name evidence="4" type="ORF">VZ94_12250</name>
</gene>
<dbReference type="SUPFAM" id="SSF82171">
    <property type="entry name" value="DPP6 N-terminal domain-like"/>
    <property type="match status" value="1"/>
</dbReference>
<dbReference type="AlphaFoldDB" id="A0A0F3IL64"/>
<dbReference type="RefSeq" id="WP_045779445.1">
    <property type="nucleotide sequence ID" value="NZ_LAJX01000119.1"/>
</dbReference>
<evidence type="ECO:0000256" key="1">
    <source>
        <dbReference type="SAM" id="MobiDB-lite"/>
    </source>
</evidence>
<feature type="chain" id="PRO_5002462603" description="Hydrazine synthase alpha subunit middle domain-containing protein" evidence="2">
    <location>
        <begin position="23"/>
        <end position="731"/>
    </location>
</feature>
<dbReference type="InterPro" id="IPR040698">
    <property type="entry name" value="HZS_alpha_mid"/>
</dbReference>
<evidence type="ECO:0000313" key="5">
    <source>
        <dbReference type="Proteomes" id="UP000033684"/>
    </source>
</evidence>
<feature type="signal peptide" evidence="2">
    <location>
        <begin position="1"/>
        <end position="22"/>
    </location>
</feature>
<comment type="caution">
    <text evidence="4">The sequence shown here is derived from an EMBL/GenBank/DDBJ whole genome shotgun (WGS) entry which is preliminary data.</text>
</comment>
<organism evidence="4 5">
    <name type="scientific">Methylocucumis oryzae</name>
    <dbReference type="NCBI Taxonomy" id="1632867"/>
    <lineage>
        <taxon>Bacteria</taxon>
        <taxon>Pseudomonadati</taxon>
        <taxon>Pseudomonadota</taxon>
        <taxon>Gammaproteobacteria</taxon>
        <taxon>Methylococcales</taxon>
        <taxon>Methylococcaceae</taxon>
        <taxon>Methylocucumis</taxon>
    </lineage>
</organism>
<dbReference type="Proteomes" id="UP000033684">
    <property type="component" value="Unassembled WGS sequence"/>
</dbReference>
<reference evidence="4 5" key="2">
    <citation type="journal article" date="2016" name="Microb. Ecol.">
        <title>Genome Characteristics of a Novel Type I Methanotroph (Sn10-6) Isolated from a Flooded Indian Rice Field.</title>
        <authorList>
            <person name="Rahalkar M.C."/>
            <person name="Pandit P.S."/>
            <person name="Dhakephalkar P.K."/>
            <person name="Pore S."/>
            <person name="Arora P."/>
            <person name="Kapse N."/>
        </authorList>
    </citation>
    <scope>NUCLEOTIDE SEQUENCE [LARGE SCALE GENOMIC DNA]</scope>
    <source>
        <strain evidence="4 5">Sn10-6</strain>
    </source>
</reference>
<feature type="domain" description="Hydrazine synthase alpha subunit middle" evidence="3">
    <location>
        <begin position="644"/>
        <end position="697"/>
    </location>
</feature>
<feature type="compositionally biased region" description="Polar residues" evidence="1">
    <location>
        <begin position="446"/>
        <end position="458"/>
    </location>
</feature>
<evidence type="ECO:0000259" key="3">
    <source>
        <dbReference type="Pfam" id="PF18582"/>
    </source>
</evidence>
<accession>A0A0F3IL64</accession>
<evidence type="ECO:0000256" key="2">
    <source>
        <dbReference type="SAM" id="SignalP"/>
    </source>
</evidence>
<feature type="region of interest" description="Disordered" evidence="1">
    <location>
        <begin position="438"/>
        <end position="458"/>
    </location>
</feature>
<dbReference type="OrthoDB" id="221261at2"/>
<evidence type="ECO:0000313" key="4">
    <source>
        <dbReference type="EMBL" id="KJV06299.1"/>
    </source>
</evidence>
<keyword evidence="5" id="KW-1185">Reference proteome</keyword>
<dbReference type="Pfam" id="PF18582">
    <property type="entry name" value="HZS_alpha"/>
    <property type="match status" value="1"/>
</dbReference>
<proteinExistence type="predicted"/>
<dbReference type="EMBL" id="LAJX01000119">
    <property type="protein sequence ID" value="KJV06299.1"/>
    <property type="molecule type" value="Genomic_DNA"/>
</dbReference>